<dbReference type="InterPro" id="IPR021115">
    <property type="entry name" value="Pyridoxal-P_BS"/>
</dbReference>
<evidence type="ECO:0000256" key="2">
    <source>
        <dbReference type="ARBA" id="ARBA00009533"/>
    </source>
</evidence>
<evidence type="ECO:0000313" key="8">
    <source>
        <dbReference type="Proteomes" id="UP001296706"/>
    </source>
</evidence>
<evidence type="ECO:0000313" key="7">
    <source>
        <dbReference type="EMBL" id="NMH81466.1"/>
    </source>
</evidence>
<reference evidence="7 8" key="1">
    <citation type="submission" date="2020-04" db="EMBL/GenBank/DDBJ databases">
        <authorList>
            <person name="Klaysubun C."/>
            <person name="Duangmal K."/>
            <person name="Lipun K."/>
        </authorList>
    </citation>
    <scope>NUCLEOTIDE SEQUENCE [LARGE SCALE GENOMIC DNA]</scope>
    <source>
        <strain evidence="7 8">JCM 11839</strain>
    </source>
</reference>
<dbReference type="Gene3D" id="3.40.640.10">
    <property type="entry name" value="Type I PLP-dependent aspartate aminotransferase-like (Major domain)"/>
    <property type="match status" value="1"/>
</dbReference>
<dbReference type="EMBL" id="JAAXKY010000149">
    <property type="protein sequence ID" value="NMH81466.1"/>
    <property type="molecule type" value="Genomic_DNA"/>
</dbReference>
<accession>A0ABX1RM43</accession>
<keyword evidence="7" id="KW-0808">Transferase</keyword>
<evidence type="ECO:0000256" key="4">
    <source>
        <dbReference type="ARBA" id="ARBA00022898"/>
    </source>
</evidence>
<name>A0ABX1RM43_9PSEU</name>
<keyword evidence="4 6" id="KW-0663">Pyridoxal phosphate</keyword>
<dbReference type="PANTHER" id="PTHR11999:SF70">
    <property type="entry name" value="MIP05841P"/>
    <property type="match status" value="1"/>
</dbReference>
<protein>
    <submittedName>
        <fullName evidence="7">Aspartate aminotransferase family protein</fullName>
    </submittedName>
</protein>
<dbReference type="InterPro" id="IPR002129">
    <property type="entry name" value="PyrdxlP-dep_de-COase"/>
</dbReference>
<dbReference type="PROSITE" id="PS00392">
    <property type="entry name" value="DDC_GAD_HDC_YDC"/>
    <property type="match status" value="1"/>
</dbReference>
<keyword evidence="3" id="KW-0210">Decarboxylase</keyword>
<keyword evidence="5 6" id="KW-0456">Lyase</keyword>
<dbReference type="PANTHER" id="PTHR11999">
    <property type="entry name" value="GROUP II PYRIDOXAL-5-PHOSPHATE DECARBOXYLASE"/>
    <property type="match status" value="1"/>
</dbReference>
<proteinExistence type="inferred from homology"/>
<evidence type="ECO:0000256" key="1">
    <source>
        <dbReference type="ARBA" id="ARBA00001933"/>
    </source>
</evidence>
<comment type="caution">
    <text evidence="7">The sequence shown here is derived from an EMBL/GenBank/DDBJ whole genome shotgun (WGS) entry which is preliminary data.</text>
</comment>
<comment type="cofactor">
    <cofactor evidence="1 6">
        <name>pyridoxal 5'-phosphate</name>
        <dbReference type="ChEBI" id="CHEBI:597326"/>
    </cofactor>
</comment>
<dbReference type="InterPro" id="IPR015422">
    <property type="entry name" value="PyrdxlP-dep_Trfase_small"/>
</dbReference>
<dbReference type="InterPro" id="IPR015421">
    <property type="entry name" value="PyrdxlP-dep_Trfase_major"/>
</dbReference>
<evidence type="ECO:0000256" key="6">
    <source>
        <dbReference type="RuleBase" id="RU000382"/>
    </source>
</evidence>
<evidence type="ECO:0000256" key="3">
    <source>
        <dbReference type="ARBA" id="ARBA00022793"/>
    </source>
</evidence>
<keyword evidence="8" id="KW-1185">Reference proteome</keyword>
<organism evidence="7 8">
    <name type="scientific">Pseudonocardia xinjiangensis</name>
    <dbReference type="NCBI Taxonomy" id="75289"/>
    <lineage>
        <taxon>Bacteria</taxon>
        <taxon>Bacillati</taxon>
        <taxon>Actinomycetota</taxon>
        <taxon>Actinomycetes</taxon>
        <taxon>Pseudonocardiales</taxon>
        <taxon>Pseudonocardiaceae</taxon>
        <taxon>Pseudonocardia</taxon>
    </lineage>
</organism>
<dbReference type="InterPro" id="IPR010977">
    <property type="entry name" value="Aromatic_deC"/>
</dbReference>
<dbReference type="SUPFAM" id="SSF53383">
    <property type="entry name" value="PLP-dependent transferases"/>
    <property type="match status" value="1"/>
</dbReference>
<dbReference type="Gene3D" id="1.20.1340.10">
    <property type="entry name" value="dopa decarboxylase, N-terminal domain"/>
    <property type="match status" value="1"/>
</dbReference>
<dbReference type="Gene3D" id="3.90.1150.10">
    <property type="entry name" value="Aspartate Aminotransferase, domain 1"/>
    <property type="match status" value="1"/>
</dbReference>
<dbReference type="InterPro" id="IPR015424">
    <property type="entry name" value="PyrdxlP-dep_Trfase"/>
</dbReference>
<comment type="similarity">
    <text evidence="2 6">Belongs to the group II decarboxylase family.</text>
</comment>
<gene>
    <name evidence="7" type="ORF">HF577_30785</name>
</gene>
<dbReference type="PRINTS" id="PR00800">
    <property type="entry name" value="YHDCRBOXLASE"/>
</dbReference>
<dbReference type="RefSeq" id="WP_169399498.1">
    <property type="nucleotide sequence ID" value="NZ_BAAAJH010000019.1"/>
</dbReference>
<dbReference type="GO" id="GO:0008483">
    <property type="term" value="F:transaminase activity"/>
    <property type="evidence" value="ECO:0007669"/>
    <property type="project" value="UniProtKB-KW"/>
</dbReference>
<dbReference type="Pfam" id="PF00282">
    <property type="entry name" value="Pyridoxal_deC"/>
    <property type="match status" value="1"/>
</dbReference>
<keyword evidence="7" id="KW-0032">Aminotransferase</keyword>
<evidence type="ECO:0000256" key="5">
    <source>
        <dbReference type="ARBA" id="ARBA00023239"/>
    </source>
</evidence>
<sequence length="498" mass="52443">MSDLDPEEFRRLGYAVVDWIAQYRAGLADLPVRPDVEPGRVREQLSATLLSPGLPEEPRPLTALLDEVDRVVVPASTHWQHPGFFGYFPANASLHSLFGDMLSGGLGAQGMLWTTSPAATEVEQVLLDGLAAALGLGPEFAFTGGGGGSIQDSASSAALVALLAALNRSSPEWQERGVDGTERVYVTAETHSSLAKAVRVAGLGARALRIVEPSPGSLAMSPTALADAMRADADAGLRPVLVCATVGTTGTGAVDPVREIARAAAGQGAWVHVDAAWAGVAALCPEHRHLLDGVELVDSFCTDAHKWLLTAFDASLLWVRDAAVLPAALSITPEYLRNAATQSGAVVDYRDWQVPLGRRFRALKLWAVVHGHGLSGLREHIRSHVALADELAGLVRADPGFTLAAEPSLSLVCLRVVTGAGPEADDNATRTVLERVNASGTAFLTHIVVDGRYAIRVAIGSVTTESSHVKALWKRLRTEAAGCLTKSSDDRVDPATSG</sequence>
<dbReference type="Proteomes" id="UP001296706">
    <property type="component" value="Unassembled WGS sequence"/>
</dbReference>